<name>A0AAD7S9S7_9TELE</name>
<dbReference type="EMBL" id="JAINUG010000089">
    <property type="protein sequence ID" value="KAJ8398614.1"/>
    <property type="molecule type" value="Genomic_DNA"/>
</dbReference>
<reference evidence="1" key="1">
    <citation type="journal article" date="2023" name="Science">
        <title>Genome structures resolve the early diversification of teleost fishes.</title>
        <authorList>
            <person name="Parey E."/>
            <person name="Louis A."/>
            <person name="Montfort J."/>
            <person name="Bouchez O."/>
            <person name="Roques C."/>
            <person name="Iampietro C."/>
            <person name="Lluch J."/>
            <person name="Castinel A."/>
            <person name="Donnadieu C."/>
            <person name="Desvignes T."/>
            <person name="Floi Bucao C."/>
            <person name="Jouanno E."/>
            <person name="Wen M."/>
            <person name="Mejri S."/>
            <person name="Dirks R."/>
            <person name="Jansen H."/>
            <person name="Henkel C."/>
            <person name="Chen W.J."/>
            <person name="Zahm M."/>
            <person name="Cabau C."/>
            <person name="Klopp C."/>
            <person name="Thompson A.W."/>
            <person name="Robinson-Rechavi M."/>
            <person name="Braasch I."/>
            <person name="Lecointre G."/>
            <person name="Bobe J."/>
            <person name="Postlethwait J.H."/>
            <person name="Berthelot C."/>
            <person name="Roest Crollius H."/>
            <person name="Guiguen Y."/>
        </authorList>
    </citation>
    <scope>NUCLEOTIDE SEQUENCE</scope>
    <source>
        <strain evidence="1">NC1722</strain>
    </source>
</reference>
<dbReference type="Proteomes" id="UP001221898">
    <property type="component" value="Unassembled WGS sequence"/>
</dbReference>
<gene>
    <name evidence="1" type="ORF">AAFF_G00421420</name>
</gene>
<accession>A0AAD7S9S7</accession>
<dbReference type="AlphaFoldDB" id="A0AAD7S9S7"/>
<keyword evidence="2" id="KW-1185">Reference proteome</keyword>
<proteinExistence type="predicted"/>
<sequence>METALALSLRCARPSPAAGVRGTLGSHSAAPTSRSSLNPCLQWHHVAKTHPHAILQPRPIALPSLPPRISPSAQDLWLSSLFVTSTGQGAN</sequence>
<protein>
    <submittedName>
        <fullName evidence="1">Uncharacterized protein</fullName>
    </submittedName>
</protein>
<evidence type="ECO:0000313" key="2">
    <source>
        <dbReference type="Proteomes" id="UP001221898"/>
    </source>
</evidence>
<evidence type="ECO:0000313" key="1">
    <source>
        <dbReference type="EMBL" id="KAJ8398614.1"/>
    </source>
</evidence>
<organism evidence="1 2">
    <name type="scientific">Aldrovandia affinis</name>
    <dbReference type="NCBI Taxonomy" id="143900"/>
    <lineage>
        <taxon>Eukaryota</taxon>
        <taxon>Metazoa</taxon>
        <taxon>Chordata</taxon>
        <taxon>Craniata</taxon>
        <taxon>Vertebrata</taxon>
        <taxon>Euteleostomi</taxon>
        <taxon>Actinopterygii</taxon>
        <taxon>Neopterygii</taxon>
        <taxon>Teleostei</taxon>
        <taxon>Notacanthiformes</taxon>
        <taxon>Halosauridae</taxon>
        <taxon>Aldrovandia</taxon>
    </lineage>
</organism>
<comment type="caution">
    <text evidence="1">The sequence shown here is derived from an EMBL/GenBank/DDBJ whole genome shotgun (WGS) entry which is preliminary data.</text>
</comment>